<dbReference type="OrthoDB" id="9778320at2"/>
<dbReference type="InterPro" id="IPR051398">
    <property type="entry name" value="Polysacch_Deacetylase"/>
</dbReference>
<dbReference type="EMBL" id="QXIL01000014">
    <property type="protein sequence ID" value="RXI78207.1"/>
    <property type="molecule type" value="Genomic_DNA"/>
</dbReference>
<keyword evidence="2" id="KW-0732">Signal</keyword>
<dbReference type="Pfam" id="PF01522">
    <property type="entry name" value="Polysacc_deac_1"/>
    <property type="match status" value="1"/>
</dbReference>
<dbReference type="PROSITE" id="PS51677">
    <property type="entry name" value="NODB"/>
    <property type="match status" value="1"/>
</dbReference>
<evidence type="ECO:0000313" key="5">
    <source>
        <dbReference type="EMBL" id="RXI78207.1"/>
    </source>
</evidence>
<dbReference type="InterPro" id="IPR011330">
    <property type="entry name" value="Glyco_hydro/deAcase_b/a-brl"/>
</dbReference>
<dbReference type="Gene3D" id="3.20.20.370">
    <property type="entry name" value="Glycoside hydrolase/deacetylase"/>
    <property type="match status" value="1"/>
</dbReference>
<dbReference type="SUPFAM" id="SSF88713">
    <property type="entry name" value="Glycoside hydrolase/deacetylase"/>
    <property type="match status" value="1"/>
</dbReference>
<feature type="domain" description="NodB homology" evidence="4">
    <location>
        <begin position="124"/>
        <end position="286"/>
    </location>
</feature>
<dbReference type="GO" id="GO:0005975">
    <property type="term" value="P:carbohydrate metabolic process"/>
    <property type="evidence" value="ECO:0007669"/>
    <property type="project" value="InterPro"/>
</dbReference>
<dbReference type="PANTHER" id="PTHR34216:SF3">
    <property type="entry name" value="POLY-BETA-1,6-N-ACETYL-D-GLUCOSAMINE N-DEACETYLASE"/>
    <property type="match status" value="1"/>
</dbReference>
<evidence type="ECO:0000256" key="3">
    <source>
        <dbReference type="SAM" id="MobiDB-lite"/>
    </source>
</evidence>
<organism evidence="5 6">
    <name type="scientific">Levilactobacillus suantsaii</name>
    <dbReference type="NCBI Taxonomy" id="2292255"/>
    <lineage>
        <taxon>Bacteria</taxon>
        <taxon>Bacillati</taxon>
        <taxon>Bacillota</taxon>
        <taxon>Bacilli</taxon>
        <taxon>Lactobacillales</taxon>
        <taxon>Lactobacillaceae</taxon>
        <taxon>Levilactobacillus</taxon>
    </lineage>
</organism>
<dbReference type="RefSeq" id="WP_129032775.1">
    <property type="nucleotide sequence ID" value="NZ_QXIL01000014.1"/>
</dbReference>
<evidence type="ECO:0000259" key="4">
    <source>
        <dbReference type="PROSITE" id="PS51677"/>
    </source>
</evidence>
<reference evidence="5 6" key="1">
    <citation type="submission" date="2018-08" db="EMBL/GenBank/DDBJ databases">
        <title>Lactobacillus suantsai sp. nov., isolated from traditional fermented suan-tsai in Taiwan.</title>
        <authorList>
            <person name="Huang C.-H."/>
        </authorList>
    </citation>
    <scope>NUCLEOTIDE SEQUENCE [LARGE SCALE GENOMIC DNA]</scope>
    <source>
        <strain evidence="5 6">BCRC 12945</strain>
    </source>
</reference>
<comment type="caution">
    <text evidence="5">The sequence shown here is derived from an EMBL/GenBank/DDBJ whole genome shotgun (WGS) entry which is preliminary data.</text>
</comment>
<evidence type="ECO:0000256" key="1">
    <source>
        <dbReference type="ARBA" id="ARBA00004613"/>
    </source>
</evidence>
<dbReference type="GO" id="GO:0016810">
    <property type="term" value="F:hydrolase activity, acting on carbon-nitrogen (but not peptide) bonds"/>
    <property type="evidence" value="ECO:0007669"/>
    <property type="project" value="InterPro"/>
</dbReference>
<dbReference type="GO" id="GO:0005576">
    <property type="term" value="C:extracellular region"/>
    <property type="evidence" value="ECO:0007669"/>
    <property type="project" value="UniProtKB-SubCell"/>
</dbReference>
<dbReference type="InterPro" id="IPR002509">
    <property type="entry name" value="NODB_dom"/>
</dbReference>
<evidence type="ECO:0000313" key="6">
    <source>
        <dbReference type="Proteomes" id="UP000290602"/>
    </source>
</evidence>
<comment type="subcellular location">
    <subcellularLocation>
        <location evidence="1">Secreted</location>
    </subcellularLocation>
</comment>
<dbReference type="CDD" id="cd10918">
    <property type="entry name" value="CE4_NodB_like_5s_6s"/>
    <property type="match status" value="1"/>
</dbReference>
<feature type="region of interest" description="Disordered" evidence="3">
    <location>
        <begin position="35"/>
        <end position="58"/>
    </location>
</feature>
<dbReference type="Proteomes" id="UP000290602">
    <property type="component" value="Unassembled WGS sequence"/>
</dbReference>
<proteinExistence type="predicted"/>
<protein>
    <submittedName>
        <fullName evidence="5">Polysaccharide deacetylase family protein</fullName>
    </submittedName>
</protein>
<accession>A0A4Q0VIM2</accession>
<evidence type="ECO:0000256" key="2">
    <source>
        <dbReference type="ARBA" id="ARBA00022729"/>
    </source>
</evidence>
<name>A0A4Q0VIM2_9LACO</name>
<gene>
    <name evidence="5" type="ORF">DXH47_07710</name>
</gene>
<dbReference type="PANTHER" id="PTHR34216">
    <property type="match status" value="1"/>
</dbReference>
<sequence length="286" mass="31960">MRRHWLIGGLSLLCLAGIWGGFAWHQHRLAATATQPQATRTTQHDQATTNRAAAKPTTTTWHHLKHPLKLPILMYHSLSTGNQLRVPPAQFAREMAYLKRHHYRTLSAAEAVRALTTNSVPARHVVWITLDDAYRDNLTAGLPILQRDHLHATINVITGFTHKSNHLTLAQMTKMATTNRVDFASHTVQHLDLDELSTSQQRRELSASKTWLDTHLHQQTQVLCYPAGRANATTRRLARQAGYKVALTTNEGVAQLSQGRYNLARLRVTPGMSTATFATLLAVTNS</sequence>
<dbReference type="AlphaFoldDB" id="A0A4Q0VIM2"/>
<keyword evidence="6" id="KW-1185">Reference proteome</keyword>